<evidence type="ECO:0000313" key="3">
    <source>
        <dbReference type="EMBL" id="MDA0165501.1"/>
    </source>
</evidence>
<protein>
    <submittedName>
        <fullName evidence="3">DUF4129 domain-containing protein</fullName>
    </submittedName>
</protein>
<dbReference type="Proteomes" id="UP001149140">
    <property type="component" value="Unassembled WGS sequence"/>
</dbReference>
<dbReference type="RefSeq" id="WP_270044758.1">
    <property type="nucleotide sequence ID" value="NZ_JAPDOD010000047.1"/>
</dbReference>
<feature type="transmembrane region" description="Helical" evidence="1">
    <location>
        <begin position="168"/>
        <end position="189"/>
    </location>
</feature>
<name>A0A9X3MYT9_9ACTN</name>
<evidence type="ECO:0000313" key="4">
    <source>
        <dbReference type="Proteomes" id="UP001149140"/>
    </source>
</evidence>
<evidence type="ECO:0000256" key="1">
    <source>
        <dbReference type="SAM" id="Phobius"/>
    </source>
</evidence>
<dbReference type="EMBL" id="JAPDOD010000047">
    <property type="protein sequence ID" value="MDA0165501.1"/>
    <property type="molecule type" value="Genomic_DNA"/>
</dbReference>
<feature type="domain" description="Protein-glutamine gamma-glutamyltransferase-like C-terminal" evidence="2">
    <location>
        <begin position="235"/>
        <end position="297"/>
    </location>
</feature>
<keyword evidence="1" id="KW-0812">Transmembrane</keyword>
<comment type="caution">
    <text evidence="3">The sequence shown here is derived from an EMBL/GenBank/DDBJ whole genome shotgun (WGS) entry which is preliminary data.</text>
</comment>
<feature type="non-terminal residue" evidence="3">
    <location>
        <position position="1"/>
    </location>
</feature>
<sequence length="305" mass="32762">APAARRGLSPARLAAAARRGLSPARLASLVLAALLLAALFAAAPARASDLSGAEFRALAREAVDDPAALSELRDVDTVDGQRVDVSGALRGARGEALDARLRQLSGDFQLVPAQRDPRADAREVLAENRFHETEVPGPFSGLIRWLGDRLPNLGVGWLDDLLPGGRSVVWMFLGAILVAVAWSIARAFLTSRVRASAAQQQALVAARDEDPRALERRADAAEAAGDLEAALRLRFRAGLLRLDERGAIEFRPSISTFEVRRTLHNDDFDALAATFDDVVYGGRPPETDDLAAARERWPSVIKDAA</sequence>
<dbReference type="InterPro" id="IPR025403">
    <property type="entry name" value="TgpA-like_C"/>
</dbReference>
<accession>A0A9X3MYT9</accession>
<dbReference type="AlphaFoldDB" id="A0A9X3MYT9"/>
<keyword evidence="4" id="KW-1185">Reference proteome</keyword>
<reference evidence="3" key="1">
    <citation type="submission" date="2022-10" db="EMBL/GenBank/DDBJ databases">
        <title>The WGS of Solirubrobacter ginsenosidimutans DSM 21036.</title>
        <authorList>
            <person name="Jiang Z."/>
        </authorList>
    </citation>
    <scope>NUCLEOTIDE SEQUENCE</scope>
    <source>
        <strain evidence="3">DSM 21036</strain>
    </source>
</reference>
<gene>
    <name evidence="3" type="ORF">OM076_34850</name>
</gene>
<keyword evidence="1" id="KW-0472">Membrane</keyword>
<dbReference type="Pfam" id="PF13559">
    <property type="entry name" value="DUF4129"/>
    <property type="match status" value="1"/>
</dbReference>
<proteinExistence type="predicted"/>
<keyword evidence="1" id="KW-1133">Transmembrane helix</keyword>
<organism evidence="3 4">
    <name type="scientific">Solirubrobacter ginsenosidimutans</name>
    <dbReference type="NCBI Taxonomy" id="490573"/>
    <lineage>
        <taxon>Bacteria</taxon>
        <taxon>Bacillati</taxon>
        <taxon>Actinomycetota</taxon>
        <taxon>Thermoleophilia</taxon>
        <taxon>Solirubrobacterales</taxon>
        <taxon>Solirubrobacteraceae</taxon>
        <taxon>Solirubrobacter</taxon>
    </lineage>
</organism>
<evidence type="ECO:0000259" key="2">
    <source>
        <dbReference type="Pfam" id="PF13559"/>
    </source>
</evidence>